<keyword evidence="5" id="KW-0234">DNA repair</keyword>
<dbReference type="EC" id="3.2.2.21" evidence="3"/>
<dbReference type="InterPro" id="IPR051912">
    <property type="entry name" value="Alkylbase_DNA_Glycosylase/TA"/>
</dbReference>
<protein>
    <recommendedName>
        <fullName evidence="3">DNA-3-methyladenine glycosylase II</fullName>
        <ecNumber evidence="3">3.2.2.21</ecNumber>
    </recommendedName>
</protein>
<dbReference type="InterPro" id="IPR011257">
    <property type="entry name" value="DNA_glycosylase"/>
</dbReference>
<dbReference type="GO" id="GO:0006307">
    <property type="term" value="P:DNA alkylation repair"/>
    <property type="evidence" value="ECO:0007669"/>
    <property type="project" value="TreeGrafter"/>
</dbReference>
<comment type="similarity">
    <text evidence="2">Belongs to the alkylbase DNA glycosidase AlkA family.</text>
</comment>
<evidence type="ECO:0000256" key="3">
    <source>
        <dbReference type="ARBA" id="ARBA00012000"/>
    </source>
</evidence>
<evidence type="ECO:0000256" key="1">
    <source>
        <dbReference type="ARBA" id="ARBA00000086"/>
    </source>
</evidence>
<dbReference type="Gene3D" id="1.10.1670.40">
    <property type="match status" value="1"/>
</dbReference>
<dbReference type="FunFam" id="1.10.340.30:FF:000004">
    <property type="entry name" value="DNA-3-methyladenine glycosylase II"/>
    <property type="match status" value="1"/>
</dbReference>
<evidence type="ECO:0000313" key="7">
    <source>
        <dbReference type="EMBL" id="KKU03442.1"/>
    </source>
</evidence>
<dbReference type="AlphaFoldDB" id="A0A0G1M5N8"/>
<comment type="caution">
    <text evidence="7">The sequence shown here is derived from an EMBL/GenBank/DDBJ whole genome shotgun (WGS) entry which is preliminary data.</text>
</comment>
<dbReference type="Proteomes" id="UP000034264">
    <property type="component" value="Unassembled WGS sequence"/>
</dbReference>
<evidence type="ECO:0000313" key="8">
    <source>
        <dbReference type="Proteomes" id="UP000034264"/>
    </source>
</evidence>
<dbReference type="SMART" id="SM00478">
    <property type="entry name" value="ENDO3c"/>
    <property type="match status" value="1"/>
</dbReference>
<dbReference type="GO" id="GO:0006285">
    <property type="term" value="P:base-excision repair, AP site formation"/>
    <property type="evidence" value="ECO:0007669"/>
    <property type="project" value="TreeGrafter"/>
</dbReference>
<dbReference type="Pfam" id="PF00730">
    <property type="entry name" value="HhH-GPD"/>
    <property type="match status" value="1"/>
</dbReference>
<dbReference type="PANTHER" id="PTHR43003:SF5">
    <property type="entry name" value="DNA-3-METHYLADENINE GLYCOSYLASE"/>
    <property type="match status" value="1"/>
</dbReference>
<dbReference type="GO" id="GO:0005737">
    <property type="term" value="C:cytoplasm"/>
    <property type="evidence" value="ECO:0007669"/>
    <property type="project" value="TreeGrafter"/>
</dbReference>
<feature type="domain" description="HhH-GPD" evidence="6">
    <location>
        <begin position="44"/>
        <end position="200"/>
    </location>
</feature>
<gene>
    <name evidence="7" type="ORF">UX05_C0001G0071</name>
</gene>
<sequence>MKHLTASIAHLKKDPVLKALIDQFGPINYKPPSDRFTNLVSEIIGQQLSSKAADTIYSRFLTLFPNKKFTPKLILDLPLEKLRGIGTSWAKARSLHDLSQKILDKTIQLDKLDSLSDEEVITHLTQVKGIGRWTAEMKLMFTLQRPDILPLDDVGIQNAFVKHYGLNRKHKNLQKKMLKIGESWHPYRTVACWYLWKSLDNK</sequence>
<dbReference type="InterPro" id="IPR003265">
    <property type="entry name" value="HhH-GPD_domain"/>
</dbReference>
<dbReference type="SUPFAM" id="SSF48150">
    <property type="entry name" value="DNA-glycosylase"/>
    <property type="match status" value="1"/>
</dbReference>
<dbReference type="GO" id="GO:0008725">
    <property type="term" value="F:DNA-3-methyladenine glycosylase activity"/>
    <property type="evidence" value="ECO:0007669"/>
    <property type="project" value="TreeGrafter"/>
</dbReference>
<keyword evidence="4" id="KW-0227">DNA damage</keyword>
<dbReference type="PANTHER" id="PTHR43003">
    <property type="entry name" value="DNA-3-METHYLADENINE GLYCOSYLASE"/>
    <property type="match status" value="1"/>
</dbReference>
<dbReference type="GO" id="GO:0032993">
    <property type="term" value="C:protein-DNA complex"/>
    <property type="evidence" value="ECO:0007669"/>
    <property type="project" value="TreeGrafter"/>
</dbReference>
<reference evidence="7 8" key="1">
    <citation type="journal article" date="2015" name="Nature">
        <title>rRNA introns, odd ribosomes, and small enigmatic genomes across a large radiation of phyla.</title>
        <authorList>
            <person name="Brown C.T."/>
            <person name="Hug L.A."/>
            <person name="Thomas B.C."/>
            <person name="Sharon I."/>
            <person name="Castelle C.J."/>
            <person name="Singh A."/>
            <person name="Wilkins M.J."/>
            <person name="Williams K.H."/>
            <person name="Banfield J.F."/>
        </authorList>
    </citation>
    <scope>NUCLEOTIDE SEQUENCE [LARGE SCALE GENOMIC DNA]</scope>
</reference>
<name>A0A0G1M5N8_9BACT</name>
<organism evidence="7 8">
    <name type="scientific">Candidatus Amesbacteria bacterium GW2011_GWC2_45_19</name>
    <dbReference type="NCBI Taxonomy" id="1618366"/>
    <lineage>
        <taxon>Bacteria</taxon>
        <taxon>Candidatus Amesiibacteriota</taxon>
    </lineage>
</organism>
<dbReference type="GO" id="GO:0043916">
    <property type="term" value="F:DNA-7-methylguanine glycosylase activity"/>
    <property type="evidence" value="ECO:0007669"/>
    <property type="project" value="TreeGrafter"/>
</dbReference>
<dbReference type="GO" id="GO:0032131">
    <property type="term" value="F:alkylated DNA binding"/>
    <property type="evidence" value="ECO:0007669"/>
    <property type="project" value="TreeGrafter"/>
</dbReference>
<evidence type="ECO:0000256" key="4">
    <source>
        <dbReference type="ARBA" id="ARBA00022763"/>
    </source>
</evidence>
<dbReference type="Gene3D" id="1.10.340.30">
    <property type="entry name" value="Hypothetical protein, domain 2"/>
    <property type="match status" value="1"/>
</dbReference>
<proteinExistence type="inferred from homology"/>
<accession>A0A0G1M5N8</accession>
<evidence type="ECO:0000259" key="6">
    <source>
        <dbReference type="SMART" id="SM00478"/>
    </source>
</evidence>
<dbReference type="CDD" id="cd00056">
    <property type="entry name" value="ENDO3c"/>
    <property type="match status" value="1"/>
</dbReference>
<dbReference type="EMBL" id="LCKS01000001">
    <property type="protein sequence ID" value="KKU03442.1"/>
    <property type="molecule type" value="Genomic_DNA"/>
</dbReference>
<evidence type="ECO:0000256" key="5">
    <source>
        <dbReference type="ARBA" id="ARBA00023204"/>
    </source>
</evidence>
<evidence type="ECO:0000256" key="2">
    <source>
        <dbReference type="ARBA" id="ARBA00010817"/>
    </source>
</evidence>
<comment type="catalytic activity">
    <reaction evidence="1">
        <text>Hydrolysis of alkylated DNA, releasing 3-methyladenine, 3-methylguanine, 7-methylguanine and 7-methyladenine.</text>
        <dbReference type="EC" id="3.2.2.21"/>
    </reaction>
</comment>